<dbReference type="Proteomes" id="UP000776629">
    <property type="component" value="Unassembled WGS sequence"/>
</dbReference>
<accession>A0ABS2ERB6</accession>
<dbReference type="InterPro" id="IPR001792">
    <property type="entry name" value="Acylphosphatase-like_dom"/>
</dbReference>
<evidence type="ECO:0000256" key="3">
    <source>
        <dbReference type="ARBA" id="ARBA00015991"/>
    </source>
</evidence>
<proteinExistence type="inferred from homology"/>
<reference evidence="8 9" key="1">
    <citation type="journal article" date="2021" name="Sci. Rep.">
        <title>The distribution of antibiotic resistance genes in chicken gut microbiota commensals.</title>
        <authorList>
            <person name="Juricova H."/>
            <person name="Matiasovicova J."/>
            <person name="Kubasova T."/>
            <person name="Cejkova D."/>
            <person name="Rychlik I."/>
        </authorList>
    </citation>
    <scope>NUCLEOTIDE SEQUENCE [LARGE SCALE GENOMIC DNA]</scope>
    <source>
        <strain evidence="8 9">An810</strain>
    </source>
</reference>
<evidence type="ECO:0000256" key="4">
    <source>
        <dbReference type="ARBA" id="ARBA00047645"/>
    </source>
</evidence>
<dbReference type="Pfam" id="PF00708">
    <property type="entry name" value="Acylphosphatase"/>
    <property type="match status" value="1"/>
</dbReference>
<dbReference type="PANTHER" id="PTHR47268:SF4">
    <property type="entry name" value="ACYLPHOSPHATASE"/>
    <property type="match status" value="1"/>
</dbReference>
<feature type="active site" evidence="5">
    <location>
        <position position="36"/>
    </location>
</feature>
<dbReference type="NCBIfam" id="NF011008">
    <property type="entry name" value="PRK14434.1"/>
    <property type="match status" value="1"/>
</dbReference>
<dbReference type="InterPro" id="IPR017968">
    <property type="entry name" value="Acylphosphatase_CS"/>
</dbReference>
<dbReference type="PROSITE" id="PS51160">
    <property type="entry name" value="ACYLPHOSPHATASE_3"/>
    <property type="match status" value="1"/>
</dbReference>
<comment type="caution">
    <text evidence="8">The sequence shown here is derived from an EMBL/GenBank/DDBJ whole genome shotgun (WGS) entry which is preliminary data.</text>
</comment>
<feature type="active site" evidence="5">
    <location>
        <position position="18"/>
    </location>
</feature>
<comment type="similarity">
    <text evidence="1 6">Belongs to the acylphosphatase family.</text>
</comment>
<evidence type="ECO:0000256" key="2">
    <source>
        <dbReference type="ARBA" id="ARBA00012150"/>
    </source>
</evidence>
<organism evidence="8 9">
    <name type="scientific">Limosilactobacillus alvi</name>
    <dbReference type="NCBI Taxonomy" id="990412"/>
    <lineage>
        <taxon>Bacteria</taxon>
        <taxon>Bacillati</taxon>
        <taxon>Bacillota</taxon>
        <taxon>Bacilli</taxon>
        <taxon>Lactobacillales</taxon>
        <taxon>Lactobacillaceae</taxon>
        <taxon>Limosilactobacillus</taxon>
    </lineage>
</organism>
<evidence type="ECO:0000256" key="6">
    <source>
        <dbReference type="RuleBase" id="RU004168"/>
    </source>
</evidence>
<protein>
    <recommendedName>
        <fullName evidence="3 5">acylphosphatase</fullName>
        <ecNumber evidence="2 5">3.6.1.7</ecNumber>
    </recommendedName>
</protein>
<dbReference type="EMBL" id="JACJJQ010000050">
    <property type="protein sequence ID" value="MBM6754770.1"/>
    <property type="molecule type" value="Genomic_DNA"/>
</dbReference>
<evidence type="ECO:0000256" key="1">
    <source>
        <dbReference type="ARBA" id="ARBA00005614"/>
    </source>
</evidence>
<feature type="domain" description="Acylphosphatase-like" evidence="7">
    <location>
        <begin position="3"/>
        <end position="90"/>
    </location>
</feature>
<keyword evidence="5" id="KW-0378">Hydrolase</keyword>
<dbReference type="EC" id="3.6.1.7" evidence="2 5"/>
<dbReference type="InterPro" id="IPR020456">
    <property type="entry name" value="Acylphosphatase"/>
</dbReference>
<evidence type="ECO:0000313" key="9">
    <source>
        <dbReference type="Proteomes" id="UP000776629"/>
    </source>
</evidence>
<comment type="catalytic activity">
    <reaction evidence="4 5">
        <text>an acyl phosphate + H2O = a carboxylate + phosphate + H(+)</text>
        <dbReference type="Rhea" id="RHEA:14965"/>
        <dbReference type="ChEBI" id="CHEBI:15377"/>
        <dbReference type="ChEBI" id="CHEBI:15378"/>
        <dbReference type="ChEBI" id="CHEBI:29067"/>
        <dbReference type="ChEBI" id="CHEBI:43474"/>
        <dbReference type="ChEBI" id="CHEBI:59918"/>
        <dbReference type="EC" id="3.6.1.7"/>
    </reaction>
</comment>
<dbReference type="InterPro" id="IPR036046">
    <property type="entry name" value="Acylphosphatase-like_dom_sf"/>
</dbReference>
<dbReference type="PROSITE" id="PS00150">
    <property type="entry name" value="ACYLPHOSPHATASE_1"/>
    <property type="match status" value="1"/>
</dbReference>
<dbReference type="PANTHER" id="PTHR47268">
    <property type="entry name" value="ACYLPHOSPHATASE"/>
    <property type="match status" value="1"/>
</dbReference>
<sequence length="90" mass="9994">MLNYLILVSGRVQGVGFRYFTWQLAKDAGLMGTVRNLDDGRVEIVAQGPAKVLRQFLFAIKAGPSPYAKVTKVQVKEQNLADFSSFEITN</sequence>
<dbReference type="RefSeq" id="WP_204777010.1">
    <property type="nucleotide sequence ID" value="NZ_JACJJQ010000050.1"/>
</dbReference>
<dbReference type="SUPFAM" id="SSF54975">
    <property type="entry name" value="Acylphosphatase/BLUF domain-like"/>
    <property type="match status" value="1"/>
</dbReference>
<name>A0ABS2ERB6_9LACO</name>
<evidence type="ECO:0000259" key="7">
    <source>
        <dbReference type="PROSITE" id="PS51160"/>
    </source>
</evidence>
<evidence type="ECO:0000313" key="8">
    <source>
        <dbReference type="EMBL" id="MBM6754770.1"/>
    </source>
</evidence>
<keyword evidence="9" id="KW-1185">Reference proteome</keyword>
<dbReference type="Gene3D" id="3.30.70.100">
    <property type="match status" value="1"/>
</dbReference>
<evidence type="ECO:0000256" key="5">
    <source>
        <dbReference type="PROSITE-ProRule" id="PRU00520"/>
    </source>
</evidence>
<gene>
    <name evidence="8" type="ORF">H5993_08370</name>
</gene>